<accession>A0A8I2YTG4</accession>
<organism evidence="1 2">
    <name type="scientific">Boletus reticuloceps</name>
    <dbReference type="NCBI Taxonomy" id="495285"/>
    <lineage>
        <taxon>Eukaryota</taxon>
        <taxon>Fungi</taxon>
        <taxon>Dikarya</taxon>
        <taxon>Basidiomycota</taxon>
        <taxon>Agaricomycotina</taxon>
        <taxon>Agaricomycetes</taxon>
        <taxon>Agaricomycetidae</taxon>
        <taxon>Boletales</taxon>
        <taxon>Boletineae</taxon>
        <taxon>Boletaceae</taxon>
        <taxon>Boletoideae</taxon>
        <taxon>Boletus</taxon>
    </lineage>
</organism>
<name>A0A8I2YTG4_9AGAM</name>
<dbReference type="AlphaFoldDB" id="A0A8I2YTG4"/>
<evidence type="ECO:0000313" key="1">
    <source>
        <dbReference type="EMBL" id="KAG6376633.1"/>
    </source>
</evidence>
<gene>
    <name evidence="1" type="ORF">JVT61DRAFT_1617</name>
</gene>
<sequence length="118" mass="13519">MDASEPNAHHCPLPGLDDSYSASEATIDHVLLRDGRIYQHRVLHINYTTYNVNHGQDNFNLGSQHRDIMMLAGNREESQVVSDHFCYAQIISIYHANVQYIGPSLHDYNARQLDFLHV</sequence>
<dbReference type="EMBL" id="JAGFBS010000011">
    <property type="protein sequence ID" value="KAG6376633.1"/>
    <property type="molecule type" value="Genomic_DNA"/>
</dbReference>
<comment type="caution">
    <text evidence="1">The sequence shown here is derived from an EMBL/GenBank/DDBJ whole genome shotgun (WGS) entry which is preliminary data.</text>
</comment>
<dbReference type="Proteomes" id="UP000683000">
    <property type="component" value="Unassembled WGS sequence"/>
</dbReference>
<protein>
    <submittedName>
        <fullName evidence="1">Uncharacterized protein</fullName>
    </submittedName>
</protein>
<reference evidence="1" key="1">
    <citation type="submission" date="2021-03" db="EMBL/GenBank/DDBJ databases">
        <title>Evolutionary innovations through gain and loss of genes in the ectomycorrhizal Boletales.</title>
        <authorList>
            <person name="Wu G."/>
            <person name="Miyauchi S."/>
            <person name="Morin E."/>
            <person name="Yang Z.-L."/>
            <person name="Xu J."/>
            <person name="Martin F.M."/>
        </authorList>
    </citation>
    <scope>NUCLEOTIDE SEQUENCE</scope>
    <source>
        <strain evidence="1">BR01</strain>
    </source>
</reference>
<evidence type="ECO:0000313" key="2">
    <source>
        <dbReference type="Proteomes" id="UP000683000"/>
    </source>
</evidence>
<dbReference type="OrthoDB" id="2692094at2759"/>
<proteinExistence type="predicted"/>
<keyword evidence="2" id="KW-1185">Reference proteome</keyword>